<evidence type="ECO:0000256" key="4">
    <source>
        <dbReference type="ARBA" id="ARBA00023125"/>
    </source>
</evidence>
<feature type="domain" description="Response regulatory" evidence="8">
    <location>
        <begin position="3"/>
        <end position="116"/>
    </location>
</feature>
<dbReference type="InterPro" id="IPR036388">
    <property type="entry name" value="WH-like_DNA-bd_sf"/>
</dbReference>
<dbReference type="Pfam" id="PF00486">
    <property type="entry name" value="Trans_reg_C"/>
    <property type="match status" value="1"/>
</dbReference>
<evidence type="ECO:0000313" key="10">
    <source>
        <dbReference type="EMBL" id="MFC7365998.1"/>
    </source>
</evidence>
<dbReference type="RefSeq" id="WP_157293858.1">
    <property type="nucleotide sequence ID" value="NZ_JBHTCT010000035.1"/>
</dbReference>
<reference evidence="11" key="1">
    <citation type="journal article" date="2019" name="Int. J. Syst. Evol. Microbiol.">
        <title>The Global Catalogue of Microorganisms (GCM) 10K type strain sequencing project: providing services to taxonomists for standard genome sequencing and annotation.</title>
        <authorList>
            <consortium name="The Broad Institute Genomics Platform"/>
            <consortium name="The Broad Institute Genome Sequencing Center for Infectious Disease"/>
            <person name="Wu L."/>
            <person name="Ma J."/>
        </authorList>
    </citation>
    <scope>NUCLEOTIDE SEQUENCE [LARGE SCALE GENOMIC DNA]</scope>
    <source>
        <strain evidence="11">JCM 4738</strain>
    </source>
</reference>
<evidence type="ECO:0000256" key="2">
    <source>
        <dbReference type="ARBA" id="ARBA00023012"/>
    </source>
</evidence>
<dbReference type="InterPro" id="IPR011006">
    <property type="entry name" value="CheY-like_superfamily"/>
</dbReference>
<dbReference type="PROSITE" id="PS51755">
    <property type="entry name" value="OMPR_PHOB"/>
    <property type="match status" value="1"/>
</dbReference>
<keyword evidence="4 7" id="KW-0238">DNA-binding</keyword>
<evidence type="ECO:0000256" key="1">
    <source>
        <dbReference type="ARBA" id="ARBA00022553"/>
    </source>
</evidence>
<dbReference type="SUPFAM" id="SSF52172">
    <property type="entry name" value="CheY-like"/>
    <property type="match status" value="1"/>
</dbReference>
<evidence type="ECO:0000256" key="5">
    <source>
        <dbReference type="ARBA" id="ARBA00023163"/>
    </source>
</evidence>
<evidence type="ECO:0000256" key="6">
    <source>
        <dbReference type="PROSITE-ProRule" id="PRU00169"/>
    </source>
</evidence>
<keyword evidence="3" id="KW-0805">Transcription regulation</keyword>
<gene>
    <name evidence="10" type="ORF">ACFQQH_12800</name>
</gene>
<evidence type="ECO:0000256" key="7">
    <source>
        <dbReference type="PROSITE-ProRule" id="PRU01091"/>
    </source>
</evidence>
<dbReference type="Gene3D" id="1.10.10.10">
    <property type="entry name" value="Winged helix-like DNA-binding domain superfamily/Winged helix DNA-binding domain"/>
    <property type="match status" value="1"/>
</dbReference>
<dbReference type="PROSITE" id="PS50110">
    <property type="entry name" value="RESPONSE_REGULATORY"/>
    <property type="match status" value="1"/>
</dbReference>
<dbReference type="InterPro" id="IPR039420">
    <property type="entry name" value="WalR-like"/>
</dbReference>
<dbReference type="InterPro" id="IPR001789">
    <property type="entry name" value="Sig_transdc_resp-reg_receiver"/>
</dbReference>
<organism evidence="10 11">
    <name type="scientific">Bhargavaea changchunensis</name>
    <dbReference type="NCBI Taxonomy" id="2134037"/>
    <lineage>
        <taxon>Bacteria</taxon>
        <taxon>Bacillati</taxon>
        <taxon>Bacillota</taxon>
        <taxon>Bacilli</taxon>
        <taxon>Bacillales</taxon>
        <taxon>Caryophanaceae</taxon>
        <taxon>Bhargavaea</taxon>
    </lineage>
</organism>
<keyword evidence="5" id="KW-0804">Transcription</keyword>
<keyword evidence="1 6" id="KW-0597">Phosphoprotein</keyword>
<dbReference type="SUPFAM" id="SSF46894">
    <property type="entry name" value="C-terminal effector domain of the bipartite response regulators"/>
    <property type="match status" value="1"/>
</dbReference>
<proteinExistence type="predicted"/>
<accession>A0ABW2NKR2</accession>
<dbReference type="InterPro" id="IPR016032">
    <property type="entry name" value="Sig_transdc_resp-reg_C-effctor"/>
</dbReference>
<dbReference type="EMBL" id="JBHTCT010000035">
    <property type="protein sequence ID" value="MFC7365998.1"/>
    <property type="molecule type" value="Genomic_DNA"/>
</dbReference>
<feature type="DNA-binding region" description="OmpR/PhoB-type" evidence="7">
    <location>
        <begin position="122"/>
        <end position="222"/>
    </location>
</feature>
<name>A0ABW2NKR2_9BACL</name>
<protein>
    <submittedName>
        <fullName evidence="10">Response regulator transcription factor</fullName>
    </submittedName>
</protein>
<dbReference type="Gene3D" id="3.40.50.2300">
    <property type="match status" value="1"/>
</dbReference>
<comment type="caution">
    <text evidence="10">The sequence shown here is derived from an EMBL/GenBank/DDBJ whole genome shotgun (WGS) entry which is preliminary data.</text>
</comment>
<dbReference type="PANTHER" id="PTHR48111">
    <property type="entry name" value="REGULATOR OF RPOS"/>
    <property type="match status" value="1"/>
</dbReference>
<dbReference type="Proteomes" id="UP001596483">
    <property type="component" value="Unassembled WGS sequence"/>
</dbReference>
<keyword evidence="11" id="KW-1185">Reference proteome</keyword>
<evidence type="ECO:0000256" key="3">
    <source>
        <dbReference type="ARBA" id="ARBA00023015"/>
    </source>
</evidence>
<sequence length="228" mass="25883">MVQILLVDDEPMMLDLLQLYLEPHGFHCLKAVSGEEALNLLSLHKPNLVVLDVMMPGMDGWTVCRDIRQRSAVPILMLTARGETEDLVKGLGIGADDYLTKPFEEEELVARLNALLRRSGMSCVLETAGLVYSRDSFTLTYRKEPIRLTPKEFALLGKLMSEPDRVFSRDSLLGHVWGWNTETEGRTVDSHVRNLREKIRRSGFPIDDHLLTVRGVGYKWNPRGDGYM</sequence>
<dbReference type="Gene3D" id="6.10.250.690">
    <property type="match status" value="1"/>
</dbReference>
<feature type="modified residue" description="4-aspartylphosphate" evidence="6">
    <location>
        <position position="52"/>
    </location>
</feature>
<evidence type="ECO:0000259" key="9">
    <source>
        <dbReference type="PROSITE" id="PS51755"/>
    </source>
</evidence>
<dbReference type="Pfam" id="PF00072">
    <property type="entry name" value="Response_reg"/>
    <property type="match status" value="1"/>
</dbReference>
<feature type="domain" description="OmpR/PhoB-type" evidence="9">
    <location>
        <begin position="122"/>
        <end position="222"/>
    </location>
</feature>
<dbReference type="PANTHER" id="PTHR48111:SF73">
    <property type="entry name" value="ALKALINE PHOSPHATASE SYNTHESIS TRANSCRIPTIONAL REGULATORY PROTEIN PHOP"/>
    <property type="match status" value="1"/>
</dbReference>
<keyword evidence="2" id="KW-0902">Two-component regulatory system</keyword>
<dbReference type="CDD" id="cd00383">
    <property type="entry name" value="trans_reg_C"/>
    <property type="match status" value="1"/>
</dbReference>
<dbReference type="InterPro" id="IPR001867">
    <property type="entry name" value="OmpR/PhoB-type_DNA-bd"/>
</dbReference>
<evidence type="ECO:0000259" key="8">
    <source>
        <dbReference type="PROSITE" id="PS50110"/>
    </source>
</evidence>
<dbReference type="CDD" id="cd17574">
    <property type="entry name" value="REC_OmpR"/>
    <property type="match status" value="1"/>
</dbReference>
<dbReference type="SMART" id="SM00448">
    <property type="entry name" value="REC"/>
    <property type="match status" value="1"/>
</dbReference>
<evidence type="ECO:0000313" key="11">
    <source>
        <dbReference type="Proteomes" id="UP001596483"/>
    </source>
</evidence>
<dbReference type="SMART" id="SM00862">
    <property type="entry name" value="Trans_reg_C"/>
    <property type="match status" value="1"/>
</dbReference>